<name>A0A0A9HZK0_ARUDO</name>
<reference evidence="1" key="2">
    <citation type="journal article" date="2015" name="Data Brief">
        <title>Shoot transcriptome of the giant reed, Arundo donax.</title>
        <authorList>
            <person name="Barrero R.A."/>
            <person name="Guerrero F.D."/>
            <person name="Moolhuijzen P."/>
            <person name="Goolsby J.A."/>
            <person name="Tidwell J."/>
            <person name="Bellgard S.E."/>
            <person name="Bellgard M.I."/>
        </authorList>
    </citation>
    <scope>NUCLEOTIDE SEQUENCE</scope>
    <source>
        <tissue evidence="1">Shoot tissue taken approximately 20 cm above the soil surface</tissue>
    </source>
</reference>
<proteinExistence type="predicted"/>
<reference evidence="1" key="1">
    <citation type="submission" date="2014-09" db="EMBL/GenBank/DDBJ databases">
        <authorList>
            <person name="Magalhaes I.L.F."/>
            <person name="Oliveira U."/>
            <person name="Santos F.R."/>
            <person name="Vidigal T.H.D.A."/>
            <person name="Brescovit A.D."/>
            <person name="Santos A.J."/>
        </authorList>
    </citation>
    <scope>NUCLEOTIDE SEQUENCE</scope>
    <source>
        <tissue evidence="1">Shoot tissue taken approximately 20 cm above the soil surface</tissue>
    </source>
</reference>
<evidence type="ECO:0000313" key="1">
    <source>
        <dbReference type="EMBL" id="JAE38353.1"/>
    </source>
</evidence>
<organism evidence="1">
    <name type="scientific">Arundo donax</name>
    <name type="common">Giant reed</name>
    <name type="synonym">Donax arundinaceus</name>
    <dbReference type="NCBI Taxonomy" id="35708"/>
    <lineage>
        <taxon>Eukaryota</taxon>
        <taxon>Viridiplantae</taxon>
        <taxon>Streptophyta</taxon>
        <taxon>Embryophyta</taxon>
        <taxon>Tracheophyta</taxon>
        <taxon>Spermatophyta</taxon>
        <taxon>Magnoliopsida</taxon>
        <taxon>Liliopsida</taxon>
        <taxon>Poales</taxon>
        <taxon>Poaceae</taxon>
        <taxon>PACMAD clade</taxon>
        <taxon>Arundinoideae</taxon>
        <taxon>Arundineae</taxon>
        <taxon>Arundo</taxon>
    </lineage>
</organism>
<protein>
    <submittedName>
        <fullName evidence="1">Uncharacterized protein</fullName>
    </submittedName>
</protein>
<dbReference type="EMBL" id="GBRH01159543">
    <property type="protein sequence ID" value="JAE38353.1"/>
    <property type="molecule type" value="Transcribed_RNA"/>
</dbReference>
<accession>A0A0A9HZK0</accession>
<dbReference type="AlphaFoldDB" id="A0A0A9HZK0"/>
<sequence>MWLSRCLVHLSLRASHSSFHKLSSWKSNYHNFYLFHKLVSSVGSSLASHC</sequence>